<proteinExistence type="predicted"/>
<dbReference type="AlphaFoldDB" id="A0A4P7PGP7"/>
<dbReference type="Pfam" id="PF25023">
    <property type="entry name" value="TEN_YD-shell"/>
    <property type="match status" value="1"/>
</dbReference>
<evidence type="ECO:0000313" key="4">
    <source>
        <dbReference type="Proteomes" id="UP000296468"/>
    </source>
</evidence>
<evidence type="ECO:0000259" key="2">
    <source>
        <dbReference type="Pfam" id="PF25023"/>
    </source>
</evidence>
<protein>
    <submittedName>
        <fullName evidence="3">RHS repeat-associated core domain-containing protein</fullName>
    </submittedName>
</protein>
<dbReference type="RefSeq" id="WP_135845354.1">
    <property type="nucleotide sequence ID" value="NZ_CP035088.1"/>
</dbReference>
<dbReference type="InterPro" id="IPR022385">
    <property type="entry name" value="Rhs_assc_core"/>
</dbReference>
<dbReference type="SUPFAM" id="SSF56399">
    <property type="entry name" value="ADP-ribosylation"/>
    <property type="match status" value="1"/>
</dbReference>
<feature type="domain" description="Teneurin-like YD-shell" evidence="2">
    <location>
        <begin position="10"/>
        <end position="147"/>
    </location>
</feature>
<dbReference type="EMBL" id="CP035088">
    <property type="protein sequence ID" value="QBZ89819.1"/>
    <property type="molecule type" value="Genomic_DNA"/>
</dbReference>
<gene>
    <name evidence="3" type="ORF">EPZ47_14165</name>
</gene>
<sequence>MPTQHEPSLCRYHYDPLDRLIGCTLLDEPEYQHFYCKKRLTTEIRGTIKNSIFQHDDQLLAQQRHGDKFDATLLITDCQRSVLHTHGENSQRQSIAYSPYGHRSIDRGIASLLGFNGERADPVTGHYLLGNGRRAFSPVLMRFNSSDSFSPFGEGGLNGYTYCLGDPINRRDPTGNTPQALLGLKKTYVGQSLWTKGGVASSDGFRALKRINALGEKIEKIKLDAQRQIFTADKNVLDAGGDIQNTTTPKTGIRLDNLAYKVARPETHPFSSLTDKFPKPYLDLMQRQATIDQANYYDVFKYLEGVVSDEGMHLAGALESKTLKFNKEIVASYKLRLRLFSLEEVSKLVAEQNRIRDKYLTYSPQ</sequence>
<name>A0A4P7PGP7_9PSED</name>
<dbReference type="NCBIfam" id="TIGR03696">
    <property type="entry name" value="Rhs_assc_core"/>
    <property type="match status" value="1"/>
</dbReference>
<dbReference type="OrthoDB" id="6875307at2"/>
<reference evidence="3 4" key="1">
    <citation type="journal article" date="2019" name="Front. Microbiol.">
        <title>In silico and Genetic Analyses of Cyclic Lipopeptide Synthetic Gene Clusters in Pseudomonas sp. 11K1.</title>
        <authorList>
            <person name="Zhao H."/>
            <person name="Liu Y.P."/>
            <person name="Zhang L.Q."/>
        </authorList>
    </citation>
    <scope>NUCLEOTIDE SEQUENCE [LARGE SCALE GENOMIC DNA]</scope>
    <source>
        <strain evidence="3 4">11K1</strain>
    </source>
</reference>
<keyword evidence="1" id="KW-0677">Repeat</keyword>
<dbReference type="Gene3D" id="2.180.10.10">
    <property type="entry name" value="RHS repeat-associated core"/>
    <property type="match status" value="1"/>
</dbReference>
<evidence type="ECO:0000313" key="3">
    <source>
        <dbReference type="EMBL" id="QBZ89819.1"/>
    </source>
</evidence>
<dbReference type="InterPro" id="IPR056823">
    <property type="entry name" value="TEN-like_YD-shell"/>
</dbReference>
<organism evidence="3 4">
    <name type="scientific">Pseudomonas viciae</name>
    <dbReference type="NCBI Taxonomy" id="2505979"/>
    <lineage>
        <taxon>Bacteria</taxon>
        <taxon>Pseudomonadati</taxon>
        <taxon>Pseudomonadota</taxon>
        <taxon>Gammaproteobacteria</taxon>
        <taxon>Pseudomonadales</taxon>
        <taxon>Pseudomonadaceae</taxon>
        <taxon>Pseudomonas</taxon>
    </lineage>
</organism>
<evidence type="ECO:0000256" key="1">
    <source>
        <dbReference type="ARBA" id="ARBA00022737"/>
    </source>
</evidence>
<dbReference type="Proteomes" id="UP000296468">
    <property type="component" value="Chromosome"/>
</dbReference>
<accession>A0A4P7PGP7</accession>
<dbReference type="KEGG" id="pvk:EPZ47_14165"/>